<gene>
    <name evidence="2" type="ORF">IF129_09095</name>
</gene>
<dbReference type="NCBIfam" id="NF038131">
    <property type="entry name" value="choice_anch_K"/>
    <property type="match status" value="1"/>
</dbReference>
<dbReference type="SUPFAM" id="SSF74853">
    <property type="entry name" value="Lamin A/C globular tail domain"/>
    <property type="match status" value="1"/>
</dbReference>
<dbReference type="InterPro" id="IPR047995">
    <property type="entry name" value="Choice_anch_K"/>
</dbReference>
<evidence type="ECO:0000313" key="3">
    <source>
        <dbReference type="Proteomes" id="UP000632289"/>
    </source>
</evidence>
<comment type="caution">
    <text evidence="2">The sequence shown here is derived from an EMBL/GenBank/DDBJ whole genome shotgun (WGS) entry which is preliminary data.</text>
</comment>
<dbReference type="Proteomes" id="UP000632289">
    <property type="component" value="Unassembled WGS sequence"/>
</dbReference>
<reference evidence="2" key="1">
    <citation type="submission" date="2020-09" db="EMBL/GenBank/DDBJ databases">
        <title>Secondary metabolite and genome analysis of marine Streptomyces chumphonensis KK1-2T.</title>
        <authorList>
            <person name="Phongsopitanun W."/>
            <person name="Kanchanasin P."/>
            <person name="Pittayakhajonwut P."/>
            <person name="Suwanborirux K."/>
            <person name="Tanasupawat S."/>
        </authorList>
    </citation>
    <scope>NUCLEOTIDE SEQUENCE</scope>
    <source>
        <strain evidence="2">KK1-2</strain>
    </source>
</reference>
<evidence type="ECO:0000259" key="1">
    <source>
        <dbReference type="PROSITE" id="PS51841"/>
    </source>
</evidence>
<dbReference type="InterPro" id="IPR001322">
    <property type="entry name" value="Lamin_tail_dom"/>
</dbReference>
<dbReference type="EMBL" id="JACXYU010000003">
    <property type="protein sequence ID" value="MBD3931714.1"/>
    <property type="molecule type" value="Genomic_DNA"/>
</dbReference>
<proteinExistence type="predicted"/>
<dbReference type="InterPro" id="IPR036415">
    <property type="entry name" value="Lamin_tail_dom_sf"/>
</dbReference>
<organism evidence="2 3">
    <name type="scientific">Streptomyces chumphonensis</name>
    <dbReference type="NCBI Taxonomy" id="1214925"/>
    <lineage>
        <taxon>Bacteria</taxon>
        <taxon>Bacillati</taxon>
        <taxon>Actinomycetota</taxon>
        <taxon>Actinomycetes</taxon>
        <taxon>Kitasatosporales</taxon>
        <taxon>Streptomycetaceae</taxon>
        <taxon>Streptomyces</taxon>
    </lineage>
</organism>
<dbReference type="PROSITE" id="PS51841">
    <property type="entry name" value="LTD"/>
    <property type="match status" value="1"/>
</dbReference>
<keyword evidence="3" id="KW-1185">Reference proteome</keyword>
<feature type="domain" description="LTD" evidence="1">
    <location>
        <begin position="159"/>
        <end position="291"/>
    </location>
</feature>
<evidence type="ECO:0000313" key="2">
    <source>
        <dbReference type="EMBL" id="MBD3931714.1"/>
    </source>
</evidence>
<sequence>MATVTTSATWQPEPRDRVFDGMRGAGTDRVAWGAPDGENRETGYGFTGHTTEALLDGHEFTVGTITYDNYLREPGGGQRYHTCTLRLTVRLSVQGGPEAEFTFALTHYSFGDDERDVPDTLNLPLPFPGGETLTLGGVPYTLVLAGFPATDDGPPANTTSGPEGRTTTVDLLGMLVRRDRPDIAIRSVHHKGETGRPQDGEYIEIVNRSGAMVPVAGWTINAGDTGQDYTFPTGYLAPARTVRVYTSDQQQPPGWYGLTFNSNRPIWNDKGDVAELRDASGTLRARYAYGNAAD</sequence>
<dbReference type="Pfam" id="PF00932">
    <property type="entry name" value="LTD"/>
    <property type="match status" value="1"/>
</dbReference>
<name>A0A927EZX6_9ACTN</name>
<dbReference type="Gene3D" id="2.60.40.1260">
    <property type="entry name" value="Lamin Tail domain"/>
    <property type="match status" value="1"/>
</dbReference>
<accession>A0A927EZX6</accession>
<protein>
    <submittedName>
        <fullName evidence="2">Lamin tail domain-containing protein</fullName>
    </submittedName>
</protein>
<dbReference type="RefSeq" id="WP_191209006.1">
    <property type="nucleotide sequence ID" value="NZ_BAABKL010000018.1"/>
</dbReference>
<dbReference type="AlphaFoldDB" id="A0A927EZX6"/>